<feature type="transmembrane region" description="Helical" evidence="2">
    <location>
        <begin position="6"/>
        <end position="23"/>
    </location>
</feature>
<keyword evidence="2" id="KW-0812">Transmembrane</keyword>
<name>A0ABZ1L2Q6_9ACTN</name>
<evidence type="ECO:0000256" key="1">
    <source>
        <dbReference type="SAM" id="MobiDB-lite"/>
    </source>
</evidence>
<feature type="domain" description="DUF6545" evidence="3">
    <location>
        <begin position="259"/>
        <end position="368"/>
    </location>
</feature>
<feature type="transmembrane region" description="Helical" evidence="2">
    <location>
        <begin position="145"/>
        <end position="165"/>
    </location>
</feature>
<keyword evidence="5" id="KW-1185">Reference proteome</keyword>
<proteinExistence type="predicted"/>
<reference evidence="4 5" key="1">
    <citation type="submission" date="2022-10" db="EMBL/GenBank/DDBJ databases">
        <title>The complete genomes of actinobacterial strains from the NBC collection.</title>
        <authorList>
            <person name="Joergensen T.S."/>
            <person name="Alvarez Arevalo M."/>
            <person name="Sterndorff E.B."/>
            <person name="Faurdal D."/>
            <person name="Vuksanovic O."/>
            <person name="Mourched A.-S."/>
            <person name="Charusanti P."/>
            <person name="Shaw S."/>
            <person name="Blin K."/>
            <person name="Weber T."/>
        </authorList>
    </citation>
    <scope>NUCLEOTIDE SEQUENCE [LARGE SCALE GENOMIC DNA]</scope>
    <source>
        <strain evidence="4 5">NBC_00123</strain>
    </source>
</reference>
<feature type="transmembrane region" description="Helical" evidence="2">
    <location>
        <begin position="104"/>
        <end position="122"/>
    </location>
</feature>
<keyword evidence="2" id="KW-0472">Membrane</keyword>
<feature type="transmembrane region" description="Helical" evidence="2">
    <location>
        <begin position="35"/>
        <end position="55"/>
    </location>
</feature>
<gene>
    <name evidence="4" type="ORF">OG814_05625</name>
</gene>
<accession>A0ABZ1L2Q6</accession>
<evidence type="ECO:0000313" key="4">
    <source>
        <dbReference type="EMBL" id="WTR68789.1"/>
    </source>
</evidence>
<evidence type="ECO:0000259" key="3">
    <source>
        <dbReference type="Pfam" id="PF20182"/>
    </source>
</evidence>
<feature type="transmembrane region" description="Helical" evidence="2">
    <location>
        <begin position="61"/>
        <end position="83"/>
    </location>
</feature>
<dbReference type="EMBL" id="CP108188">
    <property type="protein sequence ID" value="WTR68789.1"/>
    <property type="molecule type" value="Genomic_DNA"/>
</dbReference>
<evidence type="ECO:0000256" key="2">
    <source>
        <dbReference type="SAM" id="Phobius"/>
    </source>
</evidence>
<feature type="region of interest" description="Disordered" evidence="1">
    <location>
        <begin position="399"/>
        <end position="434"/>
    </location>
</feature>
<dbReference type="Proteomes" id="UP001622594">
    <property type="component" value="Chromosome"/>
</dbReference>
<protein>
    <recommendedName>
        <fullName evidence="3">DUF6545 domain-containing protein</fullName>
    </recommendedName>
</protein>
<feature type="transmembrane region" description="Helical" evidence="2">
    <location>
        <begin position="185"/>
        <end position="206"/>
    </location>
</feature>
<organism evidence="4 5">
    <name type="scientific">Streptomyces zaomyceticus</name>
    <dbReference type="NCBI Taxonomy" id="68286"/>
    <lineage>
        <taxon>Bacteria</taxon>
        <taxon>Bacillati</taxon>
        <taxon>Actinomycetota</taxon>
        <taxon>Actinomycetes</taxon>
        <taxon>Kitasatosporales</taxon>
        <taxon>Streptomycetaceae</taxon>
        <taxon>Streptomyces</taxon>
    </lineage>
</organism>
<dbReference type="InterPro" id="IPR046675">
    <property type="entry name" value="DUF6545"/>
</dbReference>
<dbReference type="RefSeq" id="WP_405870476.1">
    <property type="nucleotide sequence ID" value="NZ_CP108188.1"/>
</dbReference>
<dbReference type="Pfam" id="PF20182">
    <property type="entry name" value="DUF6545"/>
    <property type="match status" value="1"/>
</dbReference>
<feature type="transmembrane region" description="Helical" evidence="2">
    <location>
        <begin position="226"/>
        <end position="251"/>
    </location>
</feature>
<evidence type="ECO:0000313" key="5">
    <source>
        <dbReference type="Proteomes" id="UP001622594"/>
    </source>
</evidence>
<keyword evidence="2" id="KW-1133">Transmembrane helix</keyword>
<sequence>MNLYIPAAALGIVLVVKLPSLVRRWSSPVVRSVNAVIFLQAAAFFFSAPPTIAVVNEMTGVSNFSAVLVYCVLSAYACACRVLMENWREDVEVLPRTRRRVRRWIWGHGVVTVLLIGCFVWGEAPVERQRDFETYYANTPFMREMVLLCLFAVTAAAAAAAAACWKWARDIRRESHERKTPAGGLLRMGLTVLAVGFLTNVTYGTAKLAAVVAAWSGRDWEPLNRAAMSFACLGTLLVAVGFLIPIVGPWITSQVFGPLRTLRSLGPLRRTMCRVGGPRGRMRLPTAWYAGPGRRLTDRMTDIHDRMLELGAYCSEEVRADAYARAREGGRTEAESVAFGLAAMFRAAVDARALGIPADKEQGVAAVRALRAAEATYRDLLVGISRALPAWPSCRTGRLPERQIPRVRTGTPPDSRRTGPPAWRPPRLDRHVRP</sequence>